<dbReference type="SUPFAM" id="SSF53092">
    <property type="entry name" value="Creatinase/prolidase N-terminal domain"/>
    <property type="match status" value="1"/>
</dbReference>
<dbReference type="PANTHER" id="PTHR46112">
    <property type="entry name" value="AMINOPEPTIDASE"/>
    <property type="match status" value="1"/>
</dbReference>
<dbReference type="GO" id="GO:0004177">
    <property type="term" value="F:aminopeptidase activity"/>
    <property type="evidence" value="ECO:0007669"/>
    <property type="project" value="UniProtKB-ARBA"/>
</dbReference>
<dbReference type="Proteomes" id="UP000050417">
    <property type="component" value="Unassembled WGS sequence"/>
</dbReference>
<dbReference type="OrthoDB" id="9806388at2"/>
<dbReference type="GO" id="GO:0008235">
    <property type="term" value="F:metalloexopeptidase activity"/>
    <property type="evidence" value="ECO:0007669"/>
    <property type="project" value="UniProtKB-ARBA"/>
</dbReference>
<dbReference type="InterPro" id="IPR036005">
    <property type="entry name" value="Creatinase/aminopeptidase-like"/>
</dbReference>
<dbReference type="PANTHER" id="PTHR46112:SF3">
    <property type="entry name" value="AMINOPEPTIDASE YPDF"/>
    <property type="match status" value="1"/>
</dbReference>
<dbReference type="RefSeq" id="WP_075062129.1">
    <property type="nucleotide sequence ID" value="NZ_LGCL01000016.1"/>
</dbReference>
<protein>
    <recommendedName>
        <fullName evidence="5">Peptidase M24</fullName>
    </recommendedName>
</protein>
<dbReference type="Pfam" id="PF00557">
    <property type="entry name" value="Peptidase_M24"/>
    <property type="match status" value="1"/>
</dbReference>
<organism evidence="3 4">
    <name type="scientific">Ornatilinea apprima</name>
    <dbReference type="NCBI Taxonomy" id="1134406"/>
    <lineage>
        <taxon>Bacteria</taxon>
        <taxon>Bacillati</taxon>
        <taxon>Chloroflexota</taxon>
        <taxon>Anaerolineae</taxon>
        <taxon>Anaerolineales</taxon>
        <taxon>Anaerolineaceae</taxon>
        <taxon>Ornatilinea</taxon>
    </lineage>
</organism>
<feature type="domain" description="Peptidase M24" evidence="1">
    <location>
        <begin position="138"/>
        <end position="341"/>
    </location>
</feature>
<sequence length="361" mass="39775">METTQRIEKLRAWLSDQNLDAAYISSYENRRYFSEFTGSNGYLIITLGELVLITDQRYTLQATQQAVGYKVVTHLLDPLPTIKEAIDSLSIRTLAYETRKLTDFDTRGYRSALPHIDWVPMEDIGKQLRAVKDAGEQEKLRQAIAIADRAVARLVNIIQPGMTEKEVAIELEYCLAKEGSEGPAFGTIVASGVRGSLPHGGPTDKRIEAGEMVVVDCGAIFQGYHSDITRTIWVGEPSDKMVEIYNIVADAQKQAFSVIKPGITGGDIDRAHRTVFEQAGVEQYALRGLGHGVGLEIHEQPRVVIGSQEMMQPGMIFTVEPGLYLPEIGGVRIEDIVLVTENGCEVLTACPQTLRVEIGVA</sequence>
<evidence type="ECO:0000313" key="3">
    <source>
        <dbReference type="EMBL" id="KPL78842.1"/>
    </source>
</evidence>
<dbReference type="Pfam" id="PF01321">
    <property type="entry name" value="Creatinase_N"/>
    <property type="match status" value="1"/>
</dbReference>
<dbReference type="PATRIC" id="fig|1134406.4.peg.1781"/>
<dbReference type="InterPro" id="IPR000994">
    <property type="entry name" value="Pept_M24"/>
</dbReference>
<dbReference type="InterPro" id="IPR000587">
    <property type="entry name" value="Creatinase_N"/>
</dbReference>
<proteinExistence type="predicted"/>
<dbReference type="Gene3D" id="3.90.230.10">
    <property type="entry name" value="Creatinase/methionine aminopeptidase superfamily"/>
    <property type="match status" value="1"/>
</dbReference>
<dbReference type="PRINTS" id="PR00599">
    <property type="entry name" value="MAPEPTIDASE"/>
</dbReference>
<comment type="caution">
    <text evidence="3">The sequence shown here is derived from an EMBL/GenBank/DDBJ whole genome shotgun (WGS) entry which is preliminary data.</text>
</comment>
<keyword evidence="4" id="KW-1185">Reference proteome</keyword>
<dbReference type="InterPro" id="IPR050659">
    <property type="entry name" value="Peptidase_M24B"/>
</dbReference>
<evidence type="ECO:0000259" key="1">
    <source>
        <dbReference type="Pfam" id="PF00557"/>
    </source>
</evidence>
<dbReference type="STRING" id="1134406.ADN00_06390"/>
<evidence type="ECO:0000313" key="4">
    <source>
        <dbReference type="Proteomes" id="UP000050417"/>
    </source>
</evidence>
<dbReference type="SUPFAM" id="SSF55920">
    <property type="entry name" value="Creatinase/aminopeptidase"/>
    <property type="match status" value="1"/>
</dbReference>
<feature type="domain" description="Creatinase N-terminal" evidence="2">
    <location>
        <begin position="6"/>
        <end position="131"/>
    </location>
</feature>
<dbReference type="AlphaFoldDB" id="A0A0N8GNR6"/>
<name>A0A0N8GNR6_9CHLR</name>
<dbReference type="Gene3D" id="3.40.350.10">
    <property type="entry name" value="Creatinase/prolidase N-terminal domain"/>
    <property type="match status" value="1"/>
</dbReference>
<dbReference type="InterPro" id="IPR001714">
    <property type="entry name" value="Pept_M24_MAP"/>
</dbReference>
<dbReference type="InterPro" id="IPR029149">
    <property type="entry name" value="Creatin/AminoP/Spt16_N"/>
</dbReference>
<evidence type="ECO:0000259" key="2">
    <source>
        <dbReference type="Pfam" id="PF01321"/>
    </source>
</evidence>
<evidence type="ECO:0008006" key="5">
    <source>
        <dbReference type="Google" id="ProtNLM"/>
    </source>
</evidence>
<dbReference type="EMBL" id="LGCL01000016">
    <property type="protein sequence ID" value="KPL78842.1"/>
    <property type="molecule type" value="Genomic_DNA"/>
</dbReference>
<dbReference type="CDD" id="cd01092">
    <property type="entry name" value="APP-like"/>
    <property type="match status" value="1"/>
</dbReference>
<accession>A0A0N8GNR6</accession>
<reference evidence="3 4" key="1">
    <citation type="submission" date="2015-07" db="EMBL/GenBank/DDBJ databases">
        <title>Genome sequence of Ornatilinea apprima DSM 23815.</title>
        <authorList>
            <person name="Hemp J."/>
            <person name="Ward L.M."/>
            <person name="Pace L.A."/>
            <person name="Fischer W.W."/>
        </authorList>
    </citation>
    <scope>NUCLEOTIDE SEQUENCE [LARGE SCALE GENOMIC DNA]</scope>
    <source>
        <strain evidence="3 4">P3M-1</strain>
    </source>
</reference>
<gene>
    <name evidence="3" type="ORF">ADN00_06390</name>
</gene>